<name>A0A8S4SNR3_9NEOP</name>
<dbReference type="AlphaFoldDB" id="A0A8S4SNR3"/>
<evidence type="ECO:0000256" key="1">
    <source>
        <dbReference type="SAM" id="SignalP"/>
    </source>
</evidence>
<feature type="chain" id="PRO_5035850644" evidence="1">
    <location>
        <begin position="25"/>
        <end position="86"/>
    </location>
</feature>
<keyword evidence="1" id="KW-0732">Signal</keyword>
<dbReference type="OrthoDB" id="7485418at2759"/>
<keyword evidence="3" id="KW-1185">Reference proteome</keyword>
<protein>
    <submittedName>
        <fullName evidence="2">Jg16867 protein</fullName>
    </submittedName>
</protein>
<dbReference type="EMBL" id="CAKXAJ010026436">
    <property type="protein sequence ID" value="CAH2268435.1"/>
    <property type="molecule type" value="Genomic_DNA"/>
</dbReference>
<organism evidence="2 3">
    <name type="scientific">Pararge aegeria aegeria</name>
    <dbReference type="NCBI Taxonomy" id="348720"/>
    <lineage>
        <taxon>Eukaryota</taxon>
        <taxon>Metazoa</taxon>
        <taxon>Ecdysozoa</taxon>
        <taxon>Arthropoda</taxon>
        <taxon>Hexapoda</taxon>
        <taxon>Insecta</taxon>
        <taxon>Pterygota</taxon>
        <taxon>Neoptera</taxon>
        <taxon>Endopterygota</taxon>
        <taxon>Lepidoptera</taxon>
        <taxon>Glossata</taxon>
        <taxon>Ditrysia</taxon>
        <taxon>Papilionoidea</taxon>
        <taxon>Nymphalidae</taxon>
        <taxon>Satyrinae</taxon>
        <taxon>Satyrini</taxon>
        <taxon>Parargina</taxon>
        <taxon>Pararge</taxon>
    </lineage>
</organism>
<sequence>MQFLNPFVLVFLHIAVSMLELSRGCRRSRKHCQDAHCFPCNHFSGPKLRASNTKVQQRFLWQTVRPSPGKYYSHSYLDSRLAHPAF</sequence>
<reference evidence="2" key="1">
    <citation type="submission" date="2022-03" db="EMBL/GenBank/DDBJ databases">
        <authorList>
            <person name="Lindestad O."/>
        </authorList>
    </citation>
    <scope>NUCLEOTIDE SEQUENCE</scope>
</reference>
<evidence type="ECO:0000313" key="3">
    <source>
        <dbReference type="Proteomes" id="UP000838756"/>
    </source>
</evidence>
<gene>
    <name evidence="2" type="primary">jg16867</name>
    <name evidence="2" type="ORF">PAEG_LOCUS26791</name>
</gene>
<dbReference type="Proteomes" id="UP000838756">
    <property type="component" value="Unassembled WGS sequence"/>
</dbReference>
<evidence type="ECO:0000313" key="2">
    <source>
        <dbReference type="EMBL" id="CAH2268435.1"/>
    </source>
</evidence>
<accession>A0A8S4SNR3</accession>
<feature type="signal peptide" evidence="1">
    <location>
        <begin position="1"/>
        <end position="24"/>
    </location>
</feature>
<comment type="caution">
    <text evidence="2">The sequence shown here is derived from an EMBL/GenBank/DDBJ whole genome shotgun (WGS) entry which is preliminary data.</text>
</comment>
<proteinExistence type="predicted"/>